<evidence type="ECO:0000313" key="2">
    <source>
        <dbReference type="EMBL" id="MSS64302.1"/>
    </source>
</evidence>
<organism evidence="2 3">
    <name type="scientific">Velocimicrobium porci</name>
    <dbReference type="NCBI Taxonomy" id="2606634"/>
    <lineage>
        <taxon>Bacteria</taxon>
        <taxon>Bacillati</taxon>
        <taxon>Bacillota</taxon>
        <taxon>Clostridia</taxon>
        <taxon>Lachnospirales</taxon>
        <taxon>Lachnospiraceae</taxon>
        <taxon>Velocimicrobium</taxon>
    </lineage>
</organism>
<sequence>MRMISTNTILKRVCSLGLVCAMALSLTGCGVFDTLLGLSNDKPTSFSSVNDLESGKAYVWHHDGGKLEEDLKKTAGKDVFFTCITGDYNFKKKELEEVTEYPRSIWIDSDTDSKIPTVKSGDYLIYVHDETVPDSIVFERFADYGYTIGVSNLQADMGGHYYLVFADVEDDDYKYYIDMKSDASALTELGAISRLYLDKVGSMRVNKDTVSDGGTVIKLKKDKTYTCEFYTGTFYQDFNLQANIHSFGSFERFVSYDYEFMHSNFIAVKIPDYFVSGYYFVNGVGLFRYVSDSDAGKYNGEAYDENINWNEPMILYNEDGTVLFDPSDPDRFEKDIDDMSDPGDEGDVDINVPINIEEKEEDTSGGSS</sequence>
<keyword evidence="3" id="KW-1185">Reference proteome</keyword>
<reference evidence="2 3" key="1">
    <citation type="submission" date="2019-08" db="EMBL/GenBank/DDBJ databases">
        <title>In-depth cultivation of the pig gut microbiome towards novel bacterial diversity and tailored functional studies.</title>
        <authorList>
            <person name="Wylensek D."/>
            <person name="Hitch T.C.A."/>
            <person name="Clavel T."/>
        </authorList>
    </citation>
    <scope>NUCLEOTIDE SEQUENCE [LARGE SCALE GENOMIC DNA]</scope>
    <source>
        <strain evidence="2 3">WCA-693-APC-MOT-I</strain>
    </source>
</reference>
<evidence type="ECO:0000313" key="3">
    <source>
        <dbReference type="Proteomes" id="UP000482209"/>
    </source>
</evidence>
<feature type="compositionally biased region" description="Acidic residues" evidence="1">
    <location>
        <begin position="335"/>
        <end position="348"/>
    </location>
</feature>
<name>A0A6L5Y000_9FIRM</name>
<protein>
    <submittedName>
        <fullName evidence="2">Uncharacterized protein</fullName>
    </submittedName>
</protein>
<proteinExistence type="predicted"/>
<dbReference type="RefSeq" id="WP_154519695.1">
    <property type="nucleotide sequence ID" value="NZ_VUMT01000016.1"/>
</dbReference>
<comment type="caution">
    <text evidence="2">The sequence shown here is derived from an EMBL/GenBank/DDBJ whole genome shotgun (WGS) entry which is preliminary data.</text>
</comment>
<feature type="region of interest" description="Disordered" evidence="1">
    <location>
        <begin position="327"/>
        <end position="368"/>
    </location>
</feature>
<dbReference type="PROSITE" id="PS51257">
    <property type="entry name" value="PROKAR_LIPOPROTEIN"/>
    <property type="match status" value="1"/>
</dbReference>
<gene>
    <name evidence="2" type="ORF">FYJ58_10525</name>
</gene>
<evidence type="ECO:0000256" key="1">
    <source>
        <dbReference type="SAM" id="MobiDB-lite"/>
    </source>
</evidence>
<dbReference type="Proteomes" id="UP000482209">
    <property type="component" value="Unassembled WGS sequence"/>
</dbReference>
<dbReference type="EMBL" id="VUMT01000016">
    <property type="protein sequence ID" value="MSS64302.1"/>
    <property type="molecule type" value="Genomic_DNA"/>
</dbReference>
<feature type="compositionally biased region" description="Acidic residues" evidence="1">
    <location>
        <begin position="358"/>
        <end position="368"/>
    </location>
</feature>
<accession>A0A6L5Y000</accession>
<dbReference type="AlphaFoldDB" id="A0A6L5Y000"/>